<feature type="domain" description="Double Cache" evidence="2">
    <location>
        <begin position="14"/>
        <end position="62"/>
    </location>
</feature>
<proteinExistence type="predicted"/>
<accession>A0ABQ5KAA2</accession>
<keyword evidence="1" id="KW-0472">Membrane</keyword>
<feature type="non-terminal residue" evidence="3">
    <location>
        <position position="122"/>
    </location>
</feature>
<name>A0ABQ5KAA2_9EUKA</name>
<dbReference type="Gene3D" id="3.30.450.20">
    <property type="entry name" value="PAS domain"/>
    <property type="match status" value="1"/>
</dbReference>
<evidence type="ECO:0000313" key="4">
    <source>
        <dbReference type="Proteomes" id="UP001057375"/>
    </source>
</evidence>
<dbReference type="Proteomes" id="UP001057375">
    <property type="component" value="Unassembled WGS sequence"/>
</dbReference>
<sequence length="122" mass="13594">MSSGSSFPGTQKASQENGIFEYLWDKPPRHKGDFSFRKRSYIRYFEPLDWYICSSAYMDDLENPGLILRKEITMLSIGVLALALLFATILSSKIAQPLMKLTAAARAIREGGVSASEIPQEG</sequence>
<gene>
    <name evidence="3" type="ORF">ADUPG1_001203</name>
</gene>
<comment type="caution">
    <text evidence="3">The sequence shown here is derived from an EMBL/GenBank/DDBJ whole genome shotgun (WGS) entry which is preliminary data.</text>
</comment>
<evidence type="ECO:0000313" key="3">
    <source>
        <dbReference type="EMBL" id="GKT29484.1"/>
    </source>
</evidence>
<reference evidence="3" key="1">
    <citation type="submission" date="2022-03" db="EMBL/GenBank/DDBJ databases">
        <title>Draft genome sequence of Aduncisulcus paluster, a free-living microaerophilic Fornicata.</title>
        <authorList>
            <person name="Yuyama I."/>
            <person name="Kume K."/>
            <person name="Tamura T."/>
            <person name="Inagaki Y."/>
            <person name="Hashimoto T."/>
        </authorList>
    </citation>
    <scope>NUCLEOTIDE SEQUENCE</scope>
    <source>
        <strain evidence="3">NY0171</strain>
    </source>
</reference>
<dbReference type="Pfam" id="PF08269">
    <property type="entry name" value="dCache_2"/>
    <property type="match status" value="1"/>
</dbReference>
<dbReference type="Gene3D" id="6.10.340.10">
    <property type="match status" value="1"/>
</dbReference>
<keyword evidence="1" id="KW-0812">Transmembrane</keyword>
<protein>
    <submittedName>
        <fullName evidence="3">Cache domain-containing protein</fullName>
    </submittedName>
</protein>
<feature type="transmembrane region" description="Helical" evidence="1">
    <location>
        <begin position="72"/>
        <end position="90"/>
    </location>
</feature>
<keyword evidence="1" id="KW-1133">Transmembrane helix</keyword>
<dbReference type="EMBL" id="BQXS01000864">
    <property type="protein sequence ID" value="GKT29484.1"/>
    <property type="molecule type" value="Genomic_DNA"/>
</dbReference>
<evidence type="ECO:0000259" key="2">
    <source>
        <dbReference type="Pfam" id="PF08269"/>
    </source>
</evidence>
<dbReference type="InterPro" id="IPR004010">
    <property type="entry name" value="Double_Cache_2"/>
</dbReference>
<keyword evidence="4" id="KW-1185">Reference proteome</keyword>
<organism evidence="3 4">
    <name type="scientific">Aduncisulcus paluster</name>
    <dbReference type="NCBI Taxonomy" id="2918883"/>
    <lineage>
        <taxon>Eukaryota</taxon>
        <taxon>Metamonada</taxon>
        <taxon>Carpediemonas-like organisms</taxon>
        <taxon>Aduncisulcus</taxon>
    </lineage>
</organism>
<evidence type="ECO:0000256" key="1">
    <source>
        <dbReference type="SAM" id="Phobius"/>
    </source>
</evidence>